<dbReference type="Gene3D" id="3.40.50.150">
    <property type="entry name" value="Vaccinia Virus protein VP39"/>
    <property type="match status" value="1"/>
</dbReference>
<dbReference type="CDD" id="cd02440">
    <property type="entry name" value="AdoMet_MTases"/>
    <property type="match status" value="1"/>
</dbReference>
<evidence type="ECO:0000313" key="3">
    <source>
        <dbReference type="Proteomes" id="UP000053989"/>
    </source>
</evidence>
<dbReference type="HOGENOM" id="CLU_037990_1_1_1"/>
<proteinExistence type="predicted"/>
<dbReference type="SUPFAM" id="SSF53335">
    <property type="entry name" value="S-adenosyl-L-methionine-dependent methyltransferases"/>
    <property type="match status" value="1"/>
</dbReference>
<dbReference type="InParanoid" id="A0A0C3DT17"/>
<gene>
    <name evidence="2" type="ORF">SCLCIDRAFT_1213926</name>
</gene>
<accession>A0A0C3DT17</accession>
<dbReference type="PANTHER" id="PTHR43861:SF3">
    <property type="entry name" value="PUTATIVE (AFU_ORTHOLOGUE AFUA_2G14390)-RELATED"/>
    <property type="match status" value="1"/>
</dbReference>
<organism evidence="2 3">
    <name type="scientific">Scleroderma citrinum Foug A</name>
    <dbReference type="NCBI Taxonomy" id="1036808"/>
    <lineage>
        <taxon>Eukaryota</taxon>
        <taxon>Fungi</taxon>
        <taxon>Dikarya</taxon>
        <taxon>Basidiomycota</taxon>
        <taxon>Agaricomycotina</taxon>
        <taxon>Agaricomycetes</taxon>
        <taxon>Agaricomycetidae</taxon>
        <taxon>Boletales</taxon>
        <taxon>Sclerodermatineae</taxon>
        <taxon>Sclerodermataceae</taxon>
        <taxon>Scleroderma</taxon>
    </lineage>
</organism>
<name>A0A0C3DT17_9AGAM</name>
<keyword evidence="1" id="KW-0808">Transferase</keyword>
<dbReference type="STRING" id="1036808.A0A0C3DT17"/>
<protein>
    <recommendedName>
        <fullName evidence="4">Methyltransferase domain-containing protein</fullName>
    </recommendedName>
</protein>
<dbReference type="Proteomes" id="UP000053989">
    <property type="component" value="Unassembled WGS sequence"/>
</dbReference>
<keyword evidence="3" id="KW-1185">Reference proteome</keyword>
<dbReference type="AlphaFoldDB" id="A0A0C3DT17"/>
<sequence>MTVVHSQGHCSDSHHEVHHDGFEEANRDFFNTPGVAERHAELSGAAECARRLVAAMLKAYPFNEEKTSVMDFACGAGLISRELAPHSGPIVGVDISQRMVDLYNLSVHNQGISPDEMKAVCVSAMKENEEKLEGMTFDVIVCANAYHHLASIEDVTKVLATYLKPEGSLLVADFIKGHSGDIIPNNAEHIVPHRGGFTEDEIYNAFSGAGFRSFSFAEVAKGKFKHVDQPIAFFLARGDK</sequence>
<dbReference type="PANTHER" id="PTHR43861">
    <property type="entry name" value="TRANS-ACONITATE 2-METHYLTRANSFERASE-RELATED"/>
    <property type="match status" value="1"/>
</dbReference>
<dbReference type="Pfam" id="PF13489">
    <property type="entry name" value="Methyltransf_23"/>
    <property type="match status" value="1"/>
</dbReference>
<reference evidence="3" key="2">
    <citation type="submission" date="2015-01" db="EMBL/GenBank/DDBJ databases">
        <title>Evolutionary Origins and Diversification of the Mycorrhizal Mutualists.</title>
        <authorList>
            <consortium name="DOE Joint Genome Institute"/>
            <consortium name="Mycorrhizal Genomics Consortium"/>
            <person name="Kohler A."/>
            <person name="Kuo A."/>
            <person name="Nagy L.G."/>
            <person name="Floudas D."/>
            <person name="Copeland A."/>
            <person name="Barry K.W."/>
            <person name="Cichocki N."/>
            <person name="Veneault-Fourrey C."/>
            <person name="LaButti K."/>
            <person name="Lindquist E.A."/>
            <person name="Lipzen A."/>
            <person name="Lundell T."/>
            <person name="Morin E."/>
            <person name="Murat C."/>
            <person name="Riley R."/>
            <person name="Ohm R."/>
            <person name="Sun H."/>
            <person name="Tunlid A."/>
            <person name="Henrissat B."/>
            <person name="Grigoriev I.V."/>
            <person name="Hibbett D.S."/>
            <person name="Martin F."/>
        </authorList>
    </citation>
    <scope>NUCLEOTIDE SEQUENCE [LARGE SCALE GENOMIC DNA]</scope>
    <source>
        <strain evidence="3">Foug A</strain>
    </source>
</reference>
<dbReference type="OrthoDB" id="3647at2759"/>
<reference evidence="2 3" key="1">
    <citation type="submission" date="2014-04" db="EMBL/GenBank/DDBJ databases">
        <authorList>
            <consortium name="DOE Joint Genome Institute"/>
            <person name="Kuo A."/>
            <person name="Kohler A."/>
            <person name="Nagy L.G."/>
            <person name="Floudas D."/>
            <person name="Copeland A."/>
            <person name="Barry K.W."/>
            <person name="Cichocki N."/>
            <person name="Veneault-Fourrey C."/>
            <person name="LaButti K."/>
            <person name="Lindquist E.A."/>
            <person name="Lipzen A."/>
            <person name="Lundell T."/>
            <person name="Morin E."/>
            <person name="Murat C."/>
            <person name="Sun H."/>
            <person name="Tunlid A."/>
            <person name="Henrissat B."/>
            <person name="Grigoriev I.V."/>
            <person name="Hibbett D.S."/>
            <person name="Martin F."/>
            <person name="Nordberg H.P."/>
            <person name="Cantor M.N."/>
            <person name="Hua S.X."/>
        </authorList>
    </citation>
    <scope>NUCLEOTIDE SEQUENCE [LARGE SCALE GENOMIC DNA]</scope>
    <source>
        <strain evidence="2 3">Foug A</strain>
    </source>
</reference>
<dbReference type="EMBL" id="KN822032">
    <property type="protein sequence ID" value="KIM63765.1"/>
    <property type="molecule type" value="Genomic_DNA"/>
</dbReference>
<dbReference type="InterPro" id="IPR029063">
    <property type="entry name" value="SAM-dependent_MTases_sf"/>
</dbReference>
<dbReference type="GO" id="GO:0016740">
    <property type="term" value="F:transferase activity"/>
    <property type="evidence" value="ECO:0007669"/>
    <property type="project" value="UniProtKB-KW"/>
</dbReference>
<evidence type="ECO:0000313" key="2">
    <source>
        <dbReference type="EMBL" id="KIM63765.1"/>
    </source>
</evidence>
<evidence type="ECO:0000256" key="1">
    <source>
        <dbReference type="ARBA" id="ARBA00022679"/>
    </source>
</evidence>
<evidence type="ECO:0008006" key="4">
    <source>
        <dbReference type="Google" id="ProtNLM"/>
    </source>
</evidence>